<dbReference type="EMBL" id="LUEZ02000010">
    <property type="protein sequence ID" value="RDB28397.1"/>
    <property type="molecule type" value="Genomic_DNA"/>
</dbReference>
<dbReference type="Proteomes" id="UP000076154">
    <property type="component" value="Unassembled WGS sequence"/>
</dbReference>
<feature type="compositionally biased region" description="Low complexity" evidence="1">
    <location>
        <begin position="400"/>
        <end position="417"/>
    </location>
</feature>
<dbReference type="InterPro" id="IPR038014">
    <property type="entry name" value="Ies1"/>
</dbReference>
<evidence type="ECO:0000313" key="2">
    <source>
        <dbReference type="EMBL" id="RDB28397.1"/>
    </source>
</evidence>
<dbReference type="PANTHER" id="PTHR37287:SF1">
    <property type="entry name" value="INO EIGHTY SUBUNIT 1"/>
    <property type="match status" value="1"/>
</dbReference>
<evidence type="ECO:0000313" key="3">
    <source>
        <dbReference type="Proteomes" id="UP000076154"/>
    </source>
</evidence>
<organism evidence="2 3">
    <name type="scientific">Hypsizygus marmoreus</name>
    <name type="common">White beech mushroom</name>
    <name type="synonym">Agaricus marmoreus</name>
    <dbReference type="NCBI Taxonomy" id="39966"/>
    <lineage>
        <taxon>Eukaryota</taxon>
        <taxon>Fungi</taxon>
        <taxon>Dikarya</taxon>
        <taxon>Basidiomycota</taxon>
        <taxon>Agaricomycotina</taxon>
        <taxon>Agaricomycetes</taxon>
        <taxon>Agaricomycetidae</taxon>
        <taxon>Agaricales</taxon>
        <taxon>Tricholomatineae</taxon>
        <taxon>Lyophyllaceae</taxon>
        <taxon>Hypsizygus</taxon>
    </lineage>
</organism>
<reference evidence="2" key="1">
    <citation type="submission" date="2018-04" db="EMBL/GenBank/DDBJ databases">
        <title>Whole genome sequencing of Hypsizygus marmoreus.</title>
        <authorList>
            <person name="Choi I.-G."/>
            <person name="Min B."/>
            <person name="Kim J.-G."/>
            <person name="Kim S."/>
            <person name="Oh Y.-L."/>
            <person name="Kong W.-S."/>
            <person name="Park H."/>
            <person name="Jeong J."/>
            <person name="Song E.-S."/>
        </authorList>
    </citation>
    <scope>NUCLEOTIDE SEQUENCE [LARGE SCALE GENOMIC DNA]</scope>
    <source>
        <strain evidence="2">51987-8</strain>
    </source>
</reference>
<dbReference type="OrthoDB" id="5413003at2759"/>
<feature type="region of interest" description="Disordered" evidence="1">
    <location>
        <begin position="299"/>
        <end position="435"/>
    </location>
</feature>
<dbReference type="InParanoid" id="A0A369K6G9"/>
<dbReference type="PANTHER" id="PTHR37287">
    <property type="entry name" value="INO EIGHTY SUBUNIT 1"/>
    <property type="match status" value="1"/>
</dbReference>
<dbReference type="AlphaFoldDB" id="A0A369K6G9"/>
<name>A0A369K6G9_HYPMA</name>
<proteinExistence type="predicted"/>
<sequence length="525" mass="59199">MSSRRPSPAAPQRRTIALKRADGEPLTRADIQYDVLDNIFHDTHNVFTDPYPSTSDTPAAKICFRDLYFTTIKHSPKATKALKDKMADLPKFADDFSMLALLVNVGRVNTTMSFFPEMKTAIRTYHPIPALQRTNGNLQDAPRIKHILKSSILDGEQSNTPSTPADILSRARAGHIPSTTVTNLIFVLANHSASIGHSHFLDTIDFMDIFLRDKVSSASRARAFLWLCYHYLEAPAVDNDDDYDDEIPSNPFADSRRGNTPTFIFLSEAEVAQENVDPEGEKVLAEKLVAQRADILRSHGARNSSSKAAHGKPSDSIVGDDEEEPSPNIEVKQKGKRSAKPKALATPASGKGKKAVSAALRRLRLKEEKAREREETASAPAPESDDGYDSPAPTSAGFTQHNQYPQNQYRYQPQSQHEPQPLHRRMSTPELSSVHRNRHHYQYSPYLRSPPHFSKSQYMSHRQMSVPRRSMLQQAWHVITTTDPVFDSDEEIGDEDVRHDYIRRLRVINSLRHKEPTPEPDQHYV</sequence>
<accession>A0A369K6G9</accession>
<dbReference type="STRING" id="39966.A0A369K6G9"/>
<comment type="caution">
    <text evidence="2">The sequence shown here is derived from an EMBL/GenBank/DDBJ whole genome shotgun (WGS) entry which is preliminary data.</text>
</comment>
<protein>
    <submittedName>
        <fullName evidence="2">Ino eighty subunit 1</fullName>
    </submittedName>
</protein>
<keyword evidence="3" id="KW-1185">Reference proteome</keyword>
<dbReference type="GO" id="GO:0031011">
    <property type="term" value="C:Ino80 complex"/>
    <property type="evidence" value="ECO:0007669"/>
    <property type="project" value="InterPro"/>
</dbReference>
<evidence type="ECO:0000256" key="1">
    <source>
        <dbReference type="SAM" id="MobiDB-lite"/>
    </source>
</evidence>
<gene>
    <name evidence="2" type="ORF">Hypma_015316</name>
</gene>
<feature type="compositionally biased region" description="Basic and acidic residues" evidence="1">
    <location>
        <begin position="365"/>
        <end position="376"/>
    </location>
</feature>